<dbReference type="HOGENOM" id="CLU_185305_0_0_5"/>
<dbReference type="EMBL" id="CP010803">
    <property type="protein sequence ID" value="AJY46171.1"/>
    <property type="molecule type" value="Genomic_DNA"/>
</dbReference>
<gene>
    <name evidence="2" type="ORF">TM49_11585</name>
</gene>
<dbReference type="AlphaFoldDB" id="A0A0D5LPW1"/>
<evidence type="ECO:0000313" key="3">
    <source>
        <dbReference type="Proteomes" id="UP000032611"/>
    </source>
</evidence>
<dbReference type="PATRIC" id="fig|1486262.3.peg.2396"/>
<dbReference type="KEGG" id="mey:TM49_11585"/>
<feature type="transmembrane region" description="Helical" evidence="1">
    <location>
        <begin position="24"/>
        <end position="44"/>
    </location>
</feature>
<protein>
    <recommendedName>
        <fullName evidence="4">DUF3329 domain-containing protein</fullName>
    </recommendedName>
</protein>
<keyword evidence="1" id="KW-0812">Transmembrane</keyword>
<dbReference type="STRING" id="1486262.TM49_11585"/>
<keyword evidence="1" id="KW-0472">Membrane</keyword>
<dbReference type="Proteomes" id="UP000032611">
    <property type="component" value="Chromosome"/>
</dbReference>
<proteinExistence type="predicted"/>
<sequence length="85" mass="9913">MLEEDKPVADTPDWRRMFDLKHPMLKPLWVRLVLIAVCFAWAVVELTMGSLYWAIAVAIIGLYMAWVFFVSADRTYFSSNDKEEP</sequence>
<feature type="transmembrane region" description="Helical" evidence="1">
    <location>
        <begin position="50"/>
        <end position="72"/>
    </location>
</feature>
<keyword evidence="1" id="KW-1133">Transmembrane helix</keyword>
<organism evidence="2 3">
    <name type="scientific">Martelella endophytica</name>
    <dbReference type="NCBI Taxonomy" id="1486262"/>
    <lineage>
        <taxon>Bacteria</taxon>
        <taxon>Pseudomonadati</taxon>
        <taxon>Pseudomonadota</taxon>
        <taxon>Alphaproteobacteria</taxon>
        <taxon>Hyphomicrobiales</taxon>
        <taxon>Aurantimonadaceae</taxon>
        <taxon>Martelella</taxon>
    </lineage>
</organism>
<name>A0A0D5LPW1_MAREN</name>
<evidence type="ECO:0008006" key="4">
    <source>
        <dbReference type="Google" id="ProtNLM"/>
    </source>
</evidence>
<accession>A0A0D5LPW1</accession>
<evidence type="ECO:0000313" key="2">
    <source>
        <dbReference type="EMBL" id="AJY46171.1"/>
    </source>
</evidence>
<evidence type="ECO:0000256" key="1">
    <source>
        <dbReference type="SAM" id="Phobius"/>
    </source>
</evidence>
<reference evidence="2 3" key="1">
    <citation type="journal article" date="2015" name="Genome Announc.">
        <title>Complete genome sequence of Martelella endophytica YC6887, which has antifungal activity associated with a halophyte.</title>
        <authorList>
            <person name="Khan A."/>
            <person name="Khan H."/>
            <person name="Chung E.J."/>
            <person name="Hossain M.T."/>
            <person name="Chung Y.R."/>
        </authorList>
    </citation>
    <scope>NUCLEOTIDE SEQUENCE [LARGE SCALE GENOMIC DNA]</scope>
    <source>
        <strain evidence="2">YC6887</strain>
    </source>
</reference>
<keyword evidence="3" id="KW-1185">Reference proteome</keyword>